<dbReference type="GO" id="GO:0016973">
    <property type="term" value="P:poly(A)+ mRNA export from nucleus"/>
    <property type="evidence" value="ECO:0007669"/>
    <property type="project" value="TreeGrafter"/>
</dbReference>
<feature type="region of interest" description="Disordered" evidence="1">
    <location>
        <begin position="680"/>
        <end position="780"/>
    </location>
</feature>
<sequence length="903" mass="98907">MRKVLKLAPLGLLLGGPPCGSWVFINRATSLRSIHRYFGDCRKDYVRCANTITTRWVMLGLLAAARAVMWLTEQPRSSLMEGCPYFRYAALALRPICWDSVSFPMGAYGHDSQKPSLLFGSGPWLQNLKKKLSNADKQRIEKVKKDPKRAMVIKQGGPGMSKSAAYPRKFAKKIFQEHSAFRRDNADALALPSGPAVVEPQIQIKAVRKASVATTVAATDEAARTNALEGLAMSKLSPVTPPHLIRRNNTPTILHGSVGDQAILQPATGNSTGSKSKASRPRHLKRNQRAKKNRLSAAKSKAARPDTTDAATAPVPVSHAVPEVPDASGSDAANEIQPPPETTAAPQQSGPRDGSPASVRTHAYTATADGMPVPASVGQNKASLPPMLLVKKEPKEPVTLPGLKTTTPTSQRRATHVAHAKNENMQRANTQDLAQPAGTPSATPANANAPPPKCSAPPPRPTTWQPHHKIVYTDDAENNINHPSEYPQDFLDTLADAEDQSQNNTNGTVSTGGGPPDEPGDRRKKVKTAHQKAMHARYMRFSRSLKSAKTPVEIRRAGKSAAYCHEKLQILLEAWEASKGEWSSSQLYKTITQRKTTTCHGARVWLTRTQIASKYQDQSIADCICDAKLADKELAASQTKWHPDGVGIEALRLFLVWDSEGISEKEDSIIEDLFSAADKDESDSECSRTKRKKSSKSKKSKKSKKPSSESSPSSDEGSDDESNDSGASGEDKKKKKKKGGKAKKSKGKGKKEKKETDEQKQKRLRKEKEKADKEEKTRKDKAENELIAKAKKAGHFLCCRPAPQDGLCTCVRMCVLCCFIVATWVTILTSCYRVGSICLQDLVKSCPEPGCHRHTMGGDRVLFGTPWDLARSQKTFNNTHLLWYSTDLQKDDCESMFFNSIIS</sequence>
<reference evidence="4" key="2">
    <citation type="submission" date="2024-04" db="EMBL/GenBank/DDBJ databases">
        <authorList>
            <person name="Chen Y."/>
            <person name="Shah S."/>
            <person name="Dougan E. K."/>
            <person name="Thang M."/>
            <person name="Chan C."/>
        </authorList>
    </citation>
    <scope>NUCLEOTIDE SEQUENCE [LARGE SCALE GENOMIC DNA]</scope>
</reference>
<feature type="compositionally biased region" description="Basic residues" evidence="1">
    <location>
        <begin position="733"/>
        <end position="751"/>
    </location>
</feature>
<feature type="compositionally biased region" description="Basic residues" evidence="1">
    <location>
        <begin position="277"/>
        <end position="294"/>
    </location>
</feature>
<dbReference type="GO" id="GO:0005634">
    <property type="term" value="C:nucleus"/>
    <property type="evidence" value="ECO:0007669"/>
    <property type="project" value="TreeGrafter"/>
</dbReference>
<feature type="region of interest" description="Disordered" evidence="1">
    <location>
        <begin position="500"/>
        <end position="530"/>
    </location>
</feature>
<organism evidence="2">
    <name type="scientific">Cladocopium goreaui</name>
    <dbReference type="NCBI Taxonomy" id="2562237"/>
    <lineage>
        <taxon>Eukaryota</taxon>
        <taxon>Sar</taxon>
        <taxon>Alveolata</taxon>
        <taxon>Dinophyceae</taxon>
        <taxon>Suessiales</taxon>
        <taxon>Symbiodiniaceae</taxon>
        <taxon>Cladocopium</taxon>
    </lineage>
</organism>
<dbReference type="PANTHER" id="PTHR46010">
    <property type="entry name" value="PROTEIN IWS1 HOMOLOG"/>
    <property type="match status" value="1"/>
</dbReference>
<reference evidence="2" key="1">
    <citation type="submission" date="2022-10" db="EMBL/GenBank/DDBJ databases">
        <authorList>
            <person name="Chen Y."/>
            <person name="Dougan E. K."/>
            <person name="Chan C."/>
            <person name="Rhodes N."/>
            <person name="Thang M."/>
        </authorList>
    </citation>
    <scope>NUCLEOTIDE SEQUENCE</scope>
</reference>
<gene>
    <name evidence="2" type="ORF">C1SCF055_LOCUS17902</name>
    <name evidence="3" type="ORF">C1SCF055_LOCUS25530</name>
</gene>
<dbReference type="InterPro" id="IPR051037">
    <property type="entry name" value="RNAPII_TF_IWS1"/>
</dbReference>
<proteinExistence type="predicted"/>
<feature type="compositionally biased region" description="Pro residues" evidence="1">
    <location>
        <begin position="449"/>
        <end position="461"/>
    </location>
</feature>
<evidence type="ECO:0000313" key="3">
    <source>
        <dbReference type="EMBL" id="CAI3999311.1"/>
    </source>
</evidence>
<dbReference type="Proteomes" id="UP001152797">
    <property type="component" value="Unassembled WGS sequence"/>
</dbReference>
<evidence type="ECO:0000313" key="5">
    <source>
        <dbReference type="EMBL" id="CAL4778266.1"/>
    </source>
</evidence>
<name>A0A9P1CG07_9DINO</name>
<comment type="caution">
    <text evidence="2">The sequence shown here is derived from an EMBL/GenBank/DDBJ whole genome shotgun (WGS) entry which is preliminary data.</text>
</comment>
<evidence type="ECO:0000313" key="4">
    <source>
        <dbReference type="EMBL" id="CAL1144329.1"/>
    </source>
</evidence>
<dbReference type="EMBL" id="CAMXCT020001535">
    <property type="protein sequence ID" value="CAL1144329.1"/>
    <property type="molecule type" value="Genomic_DNA"/>
</dbReference>
<dbReference type="EMBL" id="CAMXCT020002613">
    <property type="protein sequence ID" value="CAL1152686.1"/>
    <property type="molecule type" value="Genomic_DNA"/>
</dbReference>
<dbReference type="EMBL" id="CAMXCT030001535">
    <property type="protein sequence ID" value="CAL4778266.1"/>
    <property type="molecule type" value="Genomic_DNA"/>
</dbReference>
<feature type="compositionally biased region" description="Basic residues" evidence="1">
    <location>
        <begin position="689"/>
        <end position="705"/>
    </location>
</feature>
<dbReference type="EMBL" id="CAMXCT010001535">
    <property type="protein sequence ID" value="CAI3990954.1"/>
    <property type="molecule type" value="Genomic_DNA"/>
</dbReference>
<feature type="region of interest" description="Disordered" evidence="1">
    <location>
        <begin position="393"/>
        <end position="466"/>
    </location>
</feature>
<feature type="compositionally biased region" description="Polar residues" evidence="1">
    <location>
        <begin position="267"/>
        <end position="276"/>
    </location>
</feature>
<feature type="compositionally biased region" description="Low complexity" evidence="1">
    <location>
        <begin position="308"/>
        <end position="317"/>
    </location>
</feature>
<evidence type="ECO:0000313" key="6">
    <source>
        <dbReference type="Proteomes" id="UP001152797"/>
    </source>
</evidence>
<feature type="compositionally biased region" description="Polar residues" evidence="1">
    <location>
        <begin position="423"/>
        <end position="433"/>
    </location>
</feature>
<accession>A0A9P1CG07</accession>
<dbReference type="EMBL" id="CAMXCT010002613">
    <property type="protein sequence ID" value="CAI3999311.1"/>
    <property type="molecule type" value="Genomic_DNA"/>
</dbReference>
<protein>
    <submittedName>
        <fullName evidence="5">Neurofilament heavy polypeptide</fullName>
    </submittedName>
</protein>
<dbReference type="OrthoDB" id="431283at2759"/>
<dbReference type="AlphaFoldDB" id="A0A9P1CG07"/>
<evidence type="ECO:0000313" key="2">
    <source>
        <dbReference type="EMBL" id="CAI3990954.1"/>
    </source>
</evidence>
<feature type="region of interest" description="Disordered" evidence="1">
    <location>
        <begin position="263"/>
        <end position="358"/>
    </location>
</feature>
<feature type="compositionally biased region" description="Low complexity" evidence="1">
    <location>
        <begin position="436"/>
        <end position="448"/>
    </location>
</feature>
<dbReference type="EMBL" id="CAMXCT030002613">
    <property type="protein sequence ID" value="CAL4786623.1"/>
    <property type="molecule type" value="Genomic_DNA"/>
</dbReference>
<evidence type="ECO:0000256" key="1">
    <source>
        <dbReference type="SAM" id="MobiDB-lite"/>
    </source>
</evidence>
<feature type="compositionally biased region" description="Basic and acidic residues" evidence="1">
    <location>
        <begin position="752"/>
        <end position="780"/>
    </location>
</feature>
<keyword evidence="6" id="KW-1185">Reference proteome</keyword>
<dbReference type="PANTHER" id="PTHR46010:SF1">
    <property type="entry name" value="PROTEIN IWS1 HOMOLOG"/>
    <property type="match status" value="1"/>
</dbReference>